<evidence type="ECO:0000313" key="3">
    <source>
        <dbReference type="EMBL" id="SVE54522.1"/>
    </source>
</evidence>
<protein>
    <recommendedName>
        <fullName evidence="4">Translation elongation factor SelB winged helix type 3 domain-containing protein</fullName>
    </recommendedName>
</protein>
<dbReference type="GO" id="GO:0003746">
    <property type="term" value="F:translation elongation factor activity"/>
    <property type="evidence" value="ECO:0007669"/>
    <property type="project" value="InterPro"/>
</dbReference>
<feature type="domain" description="Translation elongation factor SelB winged helix type 2" evidence="1">
    <location>
        <begin position="28"/>
        <end position="78"/>
    </location>
</feature>
<name>A0A383ECB0_9ZZZZ</name>
<feature type="non-terminal residue" evidence="3">
    <location>
        <position position="1"/>
    </location>
</feature>
<dbReference type="SUPFAM" id="SSF46785">
    <property type="entry name" value="Winged helix' DNA-binding domain"/>
    <property type="match status" value="3"/>
</dbReference>
<dbReference type="InterPro" id="IPR036388">
    <property type="entry name" value="WH-like_DNA-bd_sf"/>
</dbReference>
<dbReference type="GO" id="GO:0005737">
    <property type="term" value="C:cytoplasm"/>
    <property type="evidence" value="ECO:0007669"/>
    <property type="project" value="InterPro"/>
</dbReference>
<evidence type="ECO:0000259" key="1">
    <source>
        <dbReference type="Pfam" id="PF09106"/>
    </source>
</evidence>
<dbReference type="InterPro" id="IPR015190">
    <property type="entry name" value="Elong_fac_SelB-wing-hlx_typ-2"/>
</dbReference>
<proteinExistence type="predicted"/>
<sequence length="224" mass="24745">GRVACFEDRGTDRFLHDEAWTALKSVILDALAAFHQAEPLKTGIGREPLRQQATPRCPQAVYDAALEHLVDEGRVRTQASQISRSDHHVELSEEQERLRKSVGQLLRDGGAAPPDEGELPDRLKAGPADVQSVIEVMQGRGELVRLADHLLFDLSVLQGLEERLVSYLREHGAIEVSAFRELADTTRKYAVPLLNHFDSRGVTRRDGSVRRLLDVDTAGKASGA</sequence>
<accession>A0A383ECB0</accession>
<organism evidence="3">
    <name type="scientific">marine metagenome</name>
    <dbReference type="NCBI Taxonomy" id="408172"/>
    <lineage>
        <taxon>unclassified sequences</taxon>
        <taxon>metagenomes</taxon>
        <taxon>ecological metagenomes</taxon>
    </lineage>
</organism>
<reference evidence="3" key="1">
    <citation type="submission" date="2018-05" db="EMBL/GenBank/DDBJ databases">
        <authorList>
            <person name="Lanie J.A."/>
            <person name="Ng W.-L."/>
            <person name="Kazmierczak K.M."/>
            <person name="Andrzejewski T.M."/>
            <person name="Davidsen T.M."/>
            <person name="Wayne K.J."/>
            <person name="Tettelin H."/>
            <person name="Glass J.I."/>
            <person name="Rusch D."/>
            <person name="Podicherti R."/>
            <person name="Tsui H.-C.T."/>
            <person name="Winkler M.E."/>
        </authorList>
    </citation>
    <scope>NUCLEOTIDE SEQUENCE</scope>
</reference>
<dbReference type="Pfam" id="PF09107">
    <property type="entry name" value="WHD_3rd_SelB"/>
    <property type="match status" value="1"/>
</dbReference>
<dbReference type="InterPro" id="IPR036390">
    <property type="entry name" value="WH_DNA-bd_sf"/>
</dbReference>
<dbReference type="Gene3D" id="1.10.10.2770">
    <property type="match status" value="1"/>
</dbReference>
<dbReference type="Pfam" id="PF09106">
    <property type="entry name" value="WHD_2nd_SelB"/>
    <property type="match status" value="1"/>
</dbReference>
<dbReference type="GO" id="GO:0005525">
    <property type="term" value="F:GTP binding"/>
    <property type="evidence" value="ECO:0007669"/>
    <property type="project" value="InterPro"/>
</dbReference>
<dbReference type="InterPro" id="IPR015191">
    <property type="entry name" value="SelB_WHD4"/>
</dbReference>
<dbReference type="Gene3D" id="1.10.10.10">
    <property type="entry name" value="Winged helix-like DNA-binding domain superfamily/Winged helix DNA-binding domain"/>
    <property type="match status" value="1"/>
</dbReference>
<dbReference type="AlphaFoldDB" id="A0A383ECB0"/>
<evidence type="ECO:0000259" key="2">
    <source>
        <dbReference type="Pfam" id="PF09107"/>
    </source>
</evidence>
<dbReference type="GO" id="GO:0003723">
    <property type="term" value="F:RNA binding"/>
    <property type="evidence" value="ECO:0007669"/>
    <property type="project" value="InterPro"/>
</dbReference>
<feature type="domain" description="Elongation factor SelB fourth winged-helix" evidence="2">
    <location>
        <begin position="167"/>
        <end position="212"/>
    </location>
</feature>
<dbReference type="EMBL" id="UINC01224760">
    <property type="protein sequence ID" value="SVE54522.1"/>
    <property type="molecule type" value="Genomic_DNA"/>
</dbReference>
<gene>
    <name evidence="3" type="ORF">METZ01_LOCUS507376</name>
</gene>
<dbReference type="GO" id="GO:0001514">
    <property type="term" value="P:selenocysteine incorporation"/>
    <property type="evidence" value="ECO:0007669"/>
    <property type="project" value="InterPro"/>
</dbReference>
<evidence type="ECO:0008006" key="4">
    <source>
        <dbReference type="Google" id="ProtNLM"/>
    </source>
</evidence>